<comment type="caution">
    <text evidence="1">The sequence shown here is derived from an EMBL/GenBank/DDBJ whole genome shotgun (WGS) entry which is preliminary data.</text>
</comment>
<reference evidence="1 2" key="1">
    <citation type="submission" date="2015-12" db="EMBL/GenBank/DDBJ databases">
        <authorList>
            <person name="Shamseldin A."/>
            <person name="Moawad H."/>
            <person name="Abd El-Rahim W.M."/>
            <person name="Sadowsky M.J."/>
        </authorList>
    </citation>
    <scope>NUCLEOTIDE SEQUENCE [LARGE SCALE GENOMIC DNA]</scope>
    <source>
        <strain evidence="1 2">S43</strain>
    </source>
</reference>
<sequence length="59" mass="6397">MFRRTTIRPRASWSSTVVSPSSCMPPSTAQVRRAGAPAVPRPSCARVCRAARIDWGLAL</sequence>
<name>A0A2N4T474_9MICC</name>
<dbReference type="Proteomes" id="UP000234632">
    <property type="component" value="Unassembled WGS sequence"/>
</dbReference>
<dbReference type="EMBL" id="LOMZ01000001">
    <property type="protein sequence ID" value="PLC13012.1"/>
    <property type="molecule type" value="Genomic_DNA"/>
</dbReference>
<evidence type="ECO:0000313" key="1">
    <source>
        <dbReference type="EMBL" id="PLC13012.1"/>
    </source>
</evidence>
<gene>
    <name evidence="1" type="ORF">AUQ48_13245</name>
</gene>
<accession>A0A2N4T474</accession>
<evidence type="ECO:0000313" key="2">
    <source>
        <dbReference type="Proteomes" id="UP000234632"/>
    </source>
</evidence>
<dbReference type="AlphaFoldDB" id="A0A2N4T474"/>
<proteinExistence type="predicted"/>
<protein>
    <submittedName>
        <fullName evidence="1">Uncharacterized protein</fullName>
    </submittedName>
</protein>
<organism evidence="1 2">
    <name type="scientific">Kocuria flava</name>
    <dbReference type="NCBI Taxonomy" id="446860"/>
    <lineage>
        <taxon>Bacteria</taxon>
        <taxon>Bacillati</taxon>
        <taxon>Actinomycetota</taxon>
        <taxon>Actinomycetes</taxon>
        <taxon>Micrococcales</taxon>
        <taxon>Micrococcaceae</taxon>
        <taxon>Kocuria</taxon>
    </lineage>
</organism>